<feature type="non-terminal residue" evidence="2">
    <location>
        <position position="1"/>
    </location>
</feature>
<dbReference type="Gene3D" id="3.40.710.10">
    <property type="entry name" value="DD-peptidase/beta-lactamase superfamily"/>
    <property type="match status" value="1"/>
</dbReference>
<dbReference type="SUPFAM" id="SSF56601">
    <property type="entry name" value="beta-lactamase/transpeptidase-like"/>
    <property type="match status" value="1"/>
</dbReference>
<evidence type="ECO:0000256" key="1">
    <source>
        <dbReference type="SAM" id="MobiDB-lite"/>
    </source>
</evidence>
<organism evidence="2 3">
    <name type="scientific">Candidatus Hakubella thermalkaliphila</name>
    <dbReference type="NCBI Taxonomy" id="2754717"/>
    <lineage>
        <taxon>Bacteria</taxon>
        <taxon>Bacillati</taxon>
        <taxon>Actinomycetota</taxon>
        <taxon>Actinomycetota incertae sedis</taxon>
        <taxon>Candidatus Hakubellales</taxon>
        <taxon>Candidatus Hakubellaceae</taxon>
        <taxon>Candidatus Hakubella</taxon>
    </lineage>
</organism>
<dbReference type="EMBL" id="BLSA01001003">
    <property type="protein sequence ID" value="GFP34172.1"/>
    <property type="molecule type" value="Genomic_DNA"/>
</dbReference>
<evidence type="ECO:0008006" key="4">
    <source>
        <dbReference type="Google" id="ProtNLM"/>
    </source>
</evidence>
<evidence type="ECO:0000313" key="3">
    <source>
        <dbReference type="Proteomes" id="UP000568877"/>
    </source>
</evidence>
<reference evidence="2 3" key="1">
    <citation type="journal article" date="2020" name="Front. Microbiol.">
        <title>Single-cell genomics of novel Actinobacteria with the Wood-Ljungdahl pathway discovered in a serpentinizing system.</title>
        <authorList>
            <person name="Merino N."/>
            <person name="Kawai M."/>
            <person name="Boyd E.S."/>
            <person name="Colman D.R."/>
            <person name="McGlynn S.E."/>
            <person name="Nealson K.H."/>
            <person name="Kurokawa K."/>
            <person name="Hongoh Y."/>
        </authorList>
    </citation>
    <scope>NUCLEOTIDE SEQUENCE [LARGE SCALE GENOMIC DNA]</scope>
    <source>
        <strain evidence="2 3">S42</strain>
    </source>
</reference>
<feature type="non-terminal residue" evidence="2">
    <location>
        <position position="170"/>
    </location>
</feature>
<feature type="compositionally biased region" description="Basic and acidic residues" evidence="1">
    <location>
        <begin position="155"/>
        <end position="164"/>
    </location>
</feature>
<gene>
    <name evidence="2" type="ORF">HKBW3S42_02512</name>
</gene>
<sequence>EGAYLAVLLPAPNPRYLDYPSTRPRMRVLLNNMVAEGWFNPAEADSTWHYRLVPRGWEATFDDNGNLLSARLVDPSARIIPERNVRLARYFVFEVQRYLRAKIGSDRLHPQGGFSIITTLELRMHTAAERATAGGRDPANDKMAKEGLEQSPADVLHRAGDRTRPAGGLT</sequence>
<feature type="region of interest" description="Disordered" evidence="1">
    <location>
        <begin position="130"/>
        <end position="170"/>
    </location>
</feature>
<accession>A0A6V8PNH3</accession>
<protein>
    <recommendedName>
        <fullName evidence="4">Penicillin-binding protein 1A</fullName>
    </recommendedName>
</protein>
<feature type="compositionally biased region" description="Basic and acidic residues" evidence="1">
    <location>
        <begin position="138"/>
        <end position="148"/>
    </location>
</feature>
<proteinExistence type="predicted"/>
<dbReference type="AlphaFoldDB" id="A0A6V8PNH3"/>
<comment type="caution">
    <text evidence="2">The sequence shown here is derived from an EMBL/GenBank/DDBJ whole genome shotgun (WGS) entry which is preliminary data.</text>
</comment>
<name>A0A6V8PNH3_9ACTN</name>
<evidence type="ECO:0000313" key="2">
    <source>
        <dbReference type="EMBL" id="GFP34172.1"/>
    </source>
</evidence>
<dbReference type="InterPro" id="IPR012338">
    <property type="entry name" value="Beta-lactam/transpept-like"/>
</dbReference>
<dbReference type="Proteomes" id="UP000568877">
    <property type="component" value="Unassembled WGS sequence"/>
</dbReference>